<protein>
    <submittedName>
        <fullName evidence="1">Uncharacterized protein</fullName>
    </submittedName>
</protein>
<name>A0A420FEQ0_9BURK</name>
<comment type="caution">
    <text evidence="1">The sequence shown here is derived from an EMBL/GenBank/DDBJ whole genome shotgun (WGS) entry which is preliminary data.</text>
</comment>
<evidence type="ECO:0000313" key="1">
    <source>
        <dbReference type="EMBL" id="RKF31493.1"/>
    </source>
</evidence>
<reference evidence="1 2" key="1">
    <citation type="submission" date="2016-07" db="EMBL/GenBank/DDBJ databases">
        <title>Genome analysis of Burkholderia fungorum ES3-20.</title>
        <authorList>
            <person name="Xu D."/>
            <person name="Yao R."/>
            <person name="Zheng S."/>
        </authorList>
    </citation>
    <scope>NUCLEOTIDE SEQUENCE [LARGE SCALE GENOMIC DNA]</scope>
    <source>
        <strain evidence="1 2">ES3-20</strain>
    </source>
</reference>
<proteinExistence type="predicted"/>
<gene>
    <name evidence="1" type="ORF">BCY88_12050</name>
</gene>
<sequence>MDQSDIGLPLIIVQQQIPHQPARNGCQHKLWFEQGPQPLKGYPKTLPGRQYGRQLFKYPVLEPGH</sequence>
<dbReference type="AlphaFoldDB" id="A0A420FEQ0"/>
<accession>A0A420FEQ0</accession>
<dbReference type="Proteomes" id="UP000283709">
    <property type="component" value="Unassembled WGS sequence"/>
</dbReference>
<dbReference type="EMBL" id="MCAS01000067">
    <property type="protein sequence ID" value="RKF31493.1"/>
    <property type="molecule type" value="Genomic_DNA"/>
</dbReference>
<organism evidence="1 2">
    <name type="scientific">Paraburkholderia fungorum</name>
    <dbReference type="NCBI Taxonomy" id="134537"/>
    <lineage>
        <taxon>Bacteria</taxon>
        <taxon>Pseudomonadati</taxon>
        <taxon>Pseudomonadota</taxon>
        <taxon>Betaproteobacteria</taxon>
        <taxon>Burkholderiales</taxon>
        <taxon>Burkholderiaceae</taxon>
        <taxon>Paraburkholderia</taxon>
    </lineage>
</organism>
<evidence type="ECO:0000313" key="2">
    <source>
        <dbReference type="Proteomes" id="UP000283709"/>
    </source>
</evidence>